<evidence type="ECO:0000256" key="5">
    <source>
        <dbReference type="ARBA" id="ARBA00023274"/>
    </source>
</evidence>
<dbReference type="HAMAP" id="MF_01369_B">
    <property type="entry name" value="Ribosomal_uL23_B"/>
    <property type="match status" value="1"/>
</dbReference>
<evidence type="ECO:0000313" key="8">
    <source>
        <dbReference type="Proteomes" id="UP000808761"/>
    </source>
</evidence>
<proteinExistence type="inferred from homology"/>
<dbReference type="GO" id="GO:1990904">
    <property type="term" value="C:ribonucleoprotein complex"/>
    <property type="evidence" value="ECO:0007669"/>
    <property type="project" value="UniProtKB-KW"/>
</dbReference>
<dbReference type="SUPFAM" id="SSF54189">
    <property type="entry name" value="Ribosomal proteins S24e, L23 and L15e"/>
    <property type="match status" value="1"/>
</dbReference>
<comment type="function">
    <text evidence="6">One of the early assembly proteins it binds 23S rRNA. One of the proteins that surrounds the polypeptide exit tunnel on the outside of the ribosome. Forms the main docking site for trigger factor binding to the ribosome.</text>
</comment>
<sequence>MEAEQVIIKPLITEKAVRERERGGYVFSVALSSGKIEIKRAVEKIFKVKVMSVNTCYVRGKQRAAKGKIGRTSRWKKAYVTLRAGQKIQELEA</sequence>
<keyword evidence="5 6" id="KW-0687">Ribonucleoprotein</keyword>
<evidence type="ECO:0000256" key="2">
    <source>
        <dbReference type="ARBA" id="ARBA00022730"/>
    </source>
</evidence>
<evidence type="ECO:0000256" key="6">
    <source>
        <dbReference type="HAMAP-Rule" id="MF_01369"/>
    </source>
</evidence>
<dbReference type="GO" id="GO:0006412">
    <property type="term" value="P:translation"/>
    <property type="evidence" value="ECO:0007669"/>
    <property type="project" value="UniProtKB-UniRule"/>
</dbReference>
<evidence type="ECO:0000313" key="7">
    <source>
        <dbReference type="EMBL" id="MBI5078886.1"/>
    </source>
</evidence>
<dbReference type="Gene3D" id="3.30.70.330">
    <property type="match status" value="1"/>
</dbReference>
<accession>A0A9D6YVZ7</accession>
<comment type="similarity">
    <text evidence="1 6">Belongs to the universal ribosomal protein uL23 family.</text>
</comment>
<dbReference type="NCBIfam" id="NF004363">
    <property type="entry name" value="PRK05738.2-4"/>
    <property type="match status" value="1"/>
</dbReference>
<dbReference type="InterPro" id="IPR013025">
    <property type="entry name" value="Ribosomal_uL23-like"/>
</dbReference>
<comment type="subunit">
    <text evidence="6">Part of the 50S ribosomal subunit. Contacts protein L29, and trigger factor when it is bound to the ribosome.</text>
</comment>
<organism evidence="7 8">
    <name type="scientific">Candidatus Saganbacteria bacterium</name>
    <dbReference type="NCBI Taxonomy" id="2575572"/>
    <lineage>
        <taxon>Bacteria</taxon>
        <taxon>Bacillati</taxon>
        <taxon>Saganbacteria</taxon>
    </lineage>
</organism>
<keyword evidence="3 6" id="KW-0694">RNA-binding</keyword>
<evidence type="ECO:0000256" key="3">
    <source>
        <dbReference type="ARBA" id="ARBA00022884"/>
    </source>
</evidence>
<dbReference type="AlphaFoldDB" id="A0A9D6YVZ7"/>
<dbReference type="GO" id="GO:0003735">
    <property type="term" value="F:structural constituent of ribosome"/>
    <property type="evidence" value="ECO:0007669"/>
    <property type="project" value="InterPro"/>
</dbReference>
<protein>
    <recommendedName>
        <fullName evidence="6">Large ribosomal subunit protein uL23</fullName>
    </recommendedName>
</protein>
<dbReference type="GO" id="GO:0005840">
    <property type="term" value="C:ribosome"/>
    <property type="evidence" value="ECO:0007669"/>
    <property type="project" value="UniProtKB-KW"/>
</dbReference>
<evidence type="ECO:0000256" key="4">
    <source>
        <dbReference type="ARBA" id="ARBA00022980"/>
    </source>
</evidence>
<dbReference type="InterPro" id="IPR012678">
    <property type="entry name" value="Ribosomal_uL23/eL15/eS24_sf"/>
</dbReference>
<dbReference type="GO" id="GO:0019843">
    <property type="term" value="F:rRNA binding"/>
    <property type="evidence" value="ECO:0007669"/>
    <property type="project" value="UniProtKB-UniRule"/>
</dbReference>
<dbReference type="Pfam" id="PF00276">
    <property type="entry name" value="Ribosomal_L23"/>
    <property type="match status" value="1"/>
</dbReference>
<dbReference type="EMBL" id="JACRKR010000126">
    <property type="protein sequence ID" value="MBI5078886.1"/>
    <property type="molecule type" value="Genomic_DNA"/>
</dbReference>
<dbReference type="InterPro" id="IPR012677">
    <property type="entry name" value="Nucleotide-bd_a/b_plait_sf"/>
</dbReference>
<keyword evidence="4 6" id="KW-0689">Ribosomal protein</keyword>
<gene>
    <name evidence="6 7" type="primary">rplW</name>
    <name evidence="7" type="ORF">HZB08_02570</name>
</gene>
<reference evidence="7" key="1">
    <citation type="submission" date="2020-07" db="EMBL/GenBank/DDBJ databases">
        <title>Huge and variable diversity of episymbiotic CPR bacteria and DPANN archaea in groundwater ecosystems.</title>
        <authorList>
            <person name="He C.Y."/>
            <person name="Keren R."/>
            <person name="Whittaker M."/>
            <person name="Farag I.F."/>
            <person name="Doudna J."/>
            <person name="Cate J.H.D."/>
            <person name="Banfield J.F."/>
        </authorList>
    </citation>
    <scope>NUCLEOTIDE SEQUENCE</scope>
    <source>
        <strain evidence="7">NC_groundwater_1860_Pr3_B-0.1um_51_7</strain>
    </source>
</reference>
<name>A0A9D6YVZ7_UNCSA</name>
<dbReference type="PANTHER" id="PTHR11620">
    <property type="entry name" value="60S RIBOSOMAL PROTEIN L23A"/>
    <property type="match status" value="1"/>
</dbReference>
<evidence type="ECO:0000256" key="1">
    <source>
        <dbReference type="ARBA" id="ARBA00006700"/>
    </source>
</evidence>
<dbReference type="Proteomes" id="UP000808761">
    <property type="component" value="Unassembled WGS sequence"/>
</dbReference>
<dbReference type="FunFam" id="3.30.70.330:FF:000001">
    <property type="entry name" value="50S ribosomal protein L23"/>
    <property type="match status" value="1"/>
</dbReference>
<keyword evidence="2 6" id="KW-0699">rRNA-binding</keyword>
<comment type="caution">
    <text evidence="7">The sequence shown here is derived from an EMBL/GenBank/DDBJ whole genome shotgun (WGS) entry which is preliminary data.</text>
</comment>